<keyword evidence="7" id="KW-1185">Reference proteome</keyword>
<dbReference type="InterPro" id="IPR004143">
    <property type="entry name" value="BPL_LPL_catalytic"/>
</dbReference>
<dbReference type="RefSeq" id="WP_109839132.1">
    <property type="nucleotide sequence ID" value="NZ_QGKM01000069.1"/>
</dbReference>
<comment type="catalytic activity">
    <reaction evidence="4">
        <text>biotin + L-lysyl-[protein] + ATP = N(6)-biotinyl-L-lysyl-[protein] + AMP + diphosphate + H(+)</text>
        <dbReference type="Rhea" id="RHEA:11756"/>
        <dbReference type="Rhea" id="RHEA-COMP:9752"/>
        <dbReference type="Rhea" id="RHEA-COMP:10505"/>
        <dbReference type="ChEBI" id="CHEBI:15378"/>
        <dbReference type="ChEBI" id="CHEBI:29969"/>
        <dbReference type="ChEBI" id="CHEBI:30616"/>
        <dbReference type="ChEBI" id="CHEBI:33019"/>
        <dbReference type="ChEBI" id="CHEBI:57586"/>
        <dbReference type="ChEBI" id="CHEBI:83144"/>
        <dbReference type="ChEBI" id="CHEBI:456215"/>
        <dbReference type="EC" id="6.3.4.15"/>
    </reaction>
</comment>
<dbReference type="Gene3D" id="2.30.30.100">
    <property type="match status" value="1"/>
</dbReference>
<reference evidence="6 7" key="1">
    <citation type="submission" date="2018-05" db="EMBL/GenBank/DDBJ databases">
        <title>Leucothrix arctica sp. nov., isolated from Arctic seawater.</title>
        <authorList>
            <person name="Choi A."/>
            <person name="Baek K."/>
        </authorList>
    </citation>
    <scope>NUCLEOTIDE SEQUENCE [LARGE SCALE GENOMIC DNA]</scope>
    <source>
        <strain evidence="6 7">JCM 18388</strain>
    </source>
</reference>
<dbReference type="EMBL" id="QGKM01000069">
    <property type="protein sequence ID" value="PWQ93060.1"/>
    <property type="molecule type" value="Genomic_DNA"/>
</dbReference>
<keyword evidence="1 6" id="KW-0436">Ligase</keyword>
<name>A0A317C9K4_9GAMM</name>
<dbReference type="GO" id="GO:0004077">
    <property type="term" value="F:biotin--[biotin carboxyl-carrier protein] ligase activity"/>
    <property type="evidence" value="ECO:0007669"/>
    <property type="project" value="UniProtKB-EC"/>
</dbReference>
<dbReference type="AlphaFoldDB" id="A0A317C9K4"/>
<evidence type="ECO:0000313" key="6">
    <source>
        <dbReference type="EMBL" id="PWQ93060.1"/>
    </source>
</evidence>
<dbReference type="EC" id="6.3.4.15" evidence="3"/>
<gene>
    <name evidence="6" type="ORF">DKW60_18420</name>
</gene>
<dbReference type="NCBIfam" id="TIGR00121">
    <property type="entry name" value="birA_ligase"/>
    <property type="match status" value="1"/>
</dbReference>
<dbReference type="Gene3D" id="3.30.930.10">
    <property type="entry name" value="Bira Bifunctional Protein, Domain 2"/>
    <property type="match status" value="1"/>
</dbReference>
<dbReference type="PROSITE" id="PS51733">
    <property type="entry name" value="BPL_LPL_CATALYTIC"/>
    <property type="match status" value="1"/>
</dbReference>
<evidence type="ECO:0000259" key="5">
    <source>
        <dbReference type="PROSITE" id="PS51733"/>
    </source>
</evidence>
<dbReference type="Pfam" id="PF02237">
    <property type="entry name" value="BPL_C"/>
    <property type="match status" value="1"/>
</dbReference>
<dbReference type="SUPFAM" id="SSF55681">
    <property type="entry name" value="Class II aaRS and biotin synthetases"/>
    <property type="match status" value="1"/>
</dbReference>
<dbReference type="PANTHER" id="PTHR12835:SF5">
    <property type="entry name" value="BIOTIN--PROTEIN LIGASE"/>
    <property type="match status" value="1"/>
</dbReference>
<keyword evidence="2" id="KW-0092">Biotin</keyword>
<dbReference type="InterPro" id="IPR003142">
    <property type="entry name" value="BPL_C"/>
</dbReference>
<sequence length="252" mass="28247">MHYKLNANRLSQGCQQPWADIRVFDTVDSTSNWVKSQQQSPLVCLADQQTAGRGRHGQLWDSSSDENIYLSFGWEFDEPPAHLGLLGLWIGVVVAEVLEKQGMQGHGVKWPNDIYWQQQKMGGILIEASNLSSRLVVGIGLNVNMAEASDIDQPWTSVSEAMGRSVDREQLLIALLDALFTSMVEFPHVAVKEFKHRWNLWDIVRGQQVTFFEGDEQVSGIPSGIDDSGHLLVKLESGAINAFNTSIRKVRW</sequence>
<dbReference type="Proteomes" id="UP000245539">
    <property type="component" value="Unassembled WGS sequence"/>
</dbReference>
<dbReference type="CDD" id="cd16442">
    <property type="entry name" value="BPL"/>
    <property type="match status" value="1"/>
</dbReference>
<feature type="domain" description="BPL/LPL catalytic" evidence="5">
    <location>
        <begin position="16"/>
        <end position="187"/>
    </location>
</feature>
<dbReference type="Pfam" id="PF03099">
    <property type="entry name" value="BPL_LplA_LipB"/>
    <property type="match status" value="1"/>
</dbReference>
<protein>
    <recommendedName>
        <fullName evidence="3">biotin--[biotin carboxyl-carrier protein] ligase</fullName>
        <ecNumber evidence="3">6.3.4.15</ecNumber>
    </recommendedName>
</protein>
<comment type="caution">
    <text evidence="6">The sequence shown here is derived from an EMBL/GenBank/DDBJ whole genome shotgun (WGS) entry which is preliminary data.</text>
</comment>
<evidence type="ECO:0000256" key="3">
    <source>
        <dbReference type="ARBA" id="ARBA00024227"/>
    </source>
</evidence>
<evidence type="ECO:0000313" key="7">
    <source>
        <dbReference type="Proteomes" id="UP000245539"/>
    </source>
</evidence>
<evidence type="ECO:0000256" key="2">
    <source>
        <dbReference type="ARBA" id="ARBA00023267"/>
    </source>
</evidence>
<dbReference type="InterPro" id="IPR045864">
    <property type="entry name" value="aa-tRNA-synth_II/BPL/LPL"/>
</dbReference>
<proteinExistence type="predicted"/>
<dbReference type="InterPro" id="IPR004408">
    <property type="entry name" value="Biotin_CoA_COase_ligase"/>
</dbReference>
<dbReference type="OrthoDB" id="9807064at2"/>
<organism evidence="6 7">
    <name type="scientific">Leucothrix pacifica</name>
    <dbReference type="NCBI Taxonomy" id="1247513"/>
    <lineage>
        <taxon>Bacteria</taxon>
        <taxon>Pseudomonadati</taxon>
        <taxon>Pseudomonadota</taxon>
        <taxon>Gammaproteobacteria</taxon>
        <taxon>Thiotrichales</taxon>
        <taxon>Thiotrichaceae</taxon>
        <taxon>Leucothrix</taxon>
    </lineage>
</organism>
<evidence type="ECO:0000256" key="4">
    <source>
        <dbReference type="ARBA" id="ARBA00047846"/>
    </source>
</evidence>
<accession>A0A317C9K4</accession>
<dbReference type="PANTHER" id="PTHR12835">
    <property type="entry name" value="BIOTIN PROTEIN LIGASE"/>
    <property type="match status" value="1"/>
</dbReference>
<dbReference type="GO" id="GO:0005737">
    <property type="term" value="C:cytoplasm"/>
    <property type="evidence" value="ECO:0007669"/>
    <property type="project" value="TreeGrafter"/>
</dbReference>
<evidence type="ECO:0000256" key="1">
    <source>
        <dbReference type="ARBA" id="ARBA00022598"/>
    </source>
</evidence>